<proteinExistence type="inferred from homology"/>
<dbReference type="PANTHER" id="PTHR13275">
    <property type="entry name" value="YL-1 PROTEIN TRANSCRIPTION FACTOR-LIKE 1"/>
    <property type="match status" value="1"/>
</dbReference>
<feature type="region of interest" description="Disordered" evidence="2">
    <location>
        <begin position="309"/>
        <end position="629"/>
    </location>
</feature>
<evidence type="ECO:0000313" key="5">
    <source>
        <dbReference type="Proteomes" id="UP000736672"/>
    </source>
</evidence>
<sequence>METESKPSEMGTPRSSSLSSLSDSDSDSETAKNLQRRSNDSDSQINNEDKIEWLATTRKRRSTAGNRMKSMLANEEPDSDLELLFAEDENDQGFSDADENASDVHMDSSSDDEDNDNNDDDLEGEKELERQAKERRAAQRKRKAQEAIPAKFRKKVRIDPTTKTPAAPTRPPPRPKKKSERTSWLPSPADLPTRASSRQTTRLSKEQLHQQMVEREARRLKQVAQMQKKAARLEAMKKPPMTQEERLREAAIVEKRNSKSLNRWEVAEKQREEERRAKLAALHQRTLKGPVITFWSGIGEWMGRHMVIEEPAKEKRKRGEKAKGKDKDKSKGQDKTPAGEEKKDGNQDRTPAANDASSKAKDEELQPAQQQPSTTPSEPAAASGAKEAEPNATPKVGDAVTKPADPPSTAPKTTSPTLKTEEPVRSMAMPPPPPPSGLAILAPQPPSSTPTPPPPSPLAPPTSGLAAPSPLPATAPPDTTQQSIMTPPSGLARPPEPKPSGVLAAPILAPPLGISVNGAVPPMMGFGNPKSNVLAPPNTSQGVVPPTLSAVAPPHPSISPPVTASPAPKPPPAPATSSSTTDAAPKDILPQPASKPSDLPAKTPNTDPSAAPNPPSAEPQPPQPSTGARNAMVFQNFDNNALKDRTIQTQIIFGRKMNKLPKPSPAPLCVITNHPARYRDPRTGLPYYNAYAYREIQRLIRNEYRWSCALNAWVGSGTYAARGVPERFLNPNKKGPEKKEPATGDETKGEAAKATDVAPVPKGPDGTTGTPVPENKVNAVKDEPKPSPTPQPDTAKATAQVNTAAPGNLAQPPTAGPSTSTSAPAPAPAPASAPVLTAPTFAPPTSAAAPAPQPQLQAPANPPPTAVGTAPTPAQEAK</sequence>
<evidence type="ECO:0000259" key="3">
    <source>
        <dbReference type="SMART" id="SM00993"/>
    </source>
</evidence>
<protein>
    <submittedName>
        <fullName evidence="4">YL1 nuclear protein-domain-containing protein</fullName>
    </submittedName>
</protein>
<reference evidence="4" key="1">
    <citation type="journal article" date="2021" name="Nat. Commun.">
        <title>Genetic determinants of endophytism in the Arabidopsis root mycobiome.</title>
        <authorList>
            <person name="Mesny F."/>
            <person name="Miyauchi S."/>
            <person name="Thiergart T."/>
            <person name="Pickel B."/>
            <person name="Atanasova L."/>
            <person name="Karlsson M."/>
            <person name="Huettel B."/>
            <person name="Barry K.W."/>
            <person name="Haridas S."/>
            <person name="Chen C."/>
            <person name="Bauer D."/>
            <person name="Andreopoulos W."/>
            <person name="Pangilinan J."/>
            <person name="LaButti K."/>
            <person name="Riley R."/>
            <person name="Lipzen A."/>
            <person name="Clum A."/>
            <person name="Drula E."/>
            <person name="Henrissat B."/>
            <person name="Kohler A."/>
            <person name="Grigoriev I.V."/>
            <person name="Martin F.M."/>
            <person name="Hacquard S."/>
        </authorList>
    </citation>
    <scope>NUCLEOTIDE SEQUENCE</scope>
    <source>
        <strain evidence="4">FSSC 5 MPI-SDFR-AT-0091</strain>
    </source>
</reference>
<comment type="similarity">
    <text evidence="1">Belongs to the VPS72/YL1 family.</text>
</comment>
<accession>A0A9P9HPA0</accession>
<feature type="compositionally biased region" description="Low complexity" evidence="2">
    <location>
        <begin position="810"/>
        <end position="824"/>
    </location>
</feature>
<keyword evidence="5" id="KW-1185">Reference proteome</keyword>
<feature type="compositionally biased region" description="Basic and acidic residues" evidence="2">
    <location>
        <begin position="203"/>
        <end position="212"/>
    </location>
</feature>
<feature type="compositionally biased region" description="Low complexity" evidence="2">
    <location>
        <begin position="866"/>
        <end position="878"/>
    </location>
</feature>
<dbReference type="Proteomes" id="UP000736672">
    <property type="component" value="Unassembled WGS sequence"/>
</dbReference>
<feature type="compositionally biased region" description="Acidic residues" evidence="2">
    <location>
        <begin position="75"/>
        <end position="101"/>
    </location>
</feature>
<evidence type="ECO:0000256" key="2">
    <source>
        <dbReference type="SAM" id="MobiDB-lite"/>
    </source>
</evidence>
<organism evidence="4 5">
    <name type="scientific">Fusarium solani</name>
    <name type="common">Filamentous fungus</name>
    <dbReference type="NCBI Taxonomy" id="169388"/>
    <lineage>
        <taxon>Eukaryota</taxon>
        <taxon>Fungi</taxon>
        <taxon>Dikarya</taxon>
        <taxon>Ascomycota</taxon>
        <taxon>Pezizomycotina</taxon>
        <taxon>Sordariomycetes</taxon>
        <taxon>Hypocreomycetidae</taxon>
        <taxon>Hypocreales</taxon>
        <taxon>Nectriaceae</taxon>
        <taxon>Fusarium</taxon>
        <taxon>Fusarium solani species complex</taxon>
    </lineage>
</organism>
<dbReference type="PRINTS" id="PR01217">
    <property type="entry name" value="PRICHEXTENSN"/>
</dbReference>
<feature type="region of interest" description="Disordered" evidence="2">
    <location>
        <begin position="727"/>
        <end position="878"/>
    </location>
</feature>
<feature type="compositionally biased region" description="Basic and acidic residues" evidence="2">
    <location>
        <begin position="734"/>
        <end position="753"/>
    </location>
</feature>
<feature type="compositionally biased region" description="Low complexity" evidence="2">
    <location>
        <begin position="366"/>
        <end position="380"/>
    </location>
</feature>
<dbReference type="Pfam" id="PF08265">
    <property type="entry name" value="YL1_C"/>
    <property type="match status" value="1"/>
</dbReference>
<feature type="region of interest" description="Disordered" evidence="2">
    <location>
        <begin position="1"/>
        <end position="212"/>
    </location>
</feature>
<feature type="compositionally biased region" description="Basic and acidic residues" evidence="2">
    <location>
        <begin position="321"/>
        <end position="347"/>
    </location>
</feature>
<dbReference type="EMBL" id="JAGTJS010000008">
    <property type="protein sequence ID" value="KAH7260079.1"/>
    <property type="molecule type" value="Genomic_DNA"/>
</dbReference>
<dbReference type="InterPro" id="IPR013272">
    <property type="entry name" value="Vps72/YL1_C"/>
</dbReference>
<gene>
    <name evidence="4" type="ORF">B0J15DRAFT_277592</name>
</gene>
<dbReference type="PANTHER" id="PTHR13275:SF4">
    <property type="entry name" value="VACUOLAR PROTEIN SORTING-ASSOCIATED PROTEIN 72 HOMOLOG"/>
    <property type="match status" value="1"/>
</dbReference>
<feature type="compositionally biased region" description="Low complexity" evidence="2">
    <location>
        <begin position="832"/>
        <end position="859"/>
    </location>
</feature>
<dbReference type="AlphaFoldDB" id="A0A9P9HPA0"/>
<name>A0A9P9HPA0_FUSSL</name>
<dbReference type="Pfam" id="PF05764">
    <property type="entry name" value="YL1"/>
    <property type="match status" value="1"/>
</dbReference>
<feature type="compositionally biased region" description="Basic and acidic residues" evidence="2">
    <location>
        <begin position="125"/>
        <end position="137"/>
    </location>
</feature>
<comment type="caution">
    <text evidence="4">The sequence shown here is derived from an EMBL/GenBank/DDBJ whole genome shotgun (WGS) entry which is preliminary data.</text>
</comment>
<dbReference type="GO" id="GO:0005634">
    <property type="term" value="C:nucleus"/>
    <property type="evidence" value="ECO:0007669"/>
    <property type="project" value="TreeGrafter"/>
</dbReference>
<evidence type="ECO:0000313" key="4">
    <source>
        <dbReference type="EMBL" id="KAH7260079.1"/>
    </source>
</evidence>
<evidence type="ECO:0000256" key="1">
    <source>
        <dbReference type="ARBA" id="ARBA00006832"/>
    </source>
</evidence>
<feature type="compositionally biased region" description="Pro residues" evidence="2">
    <location>
        <begin position="443"/>
        <end position="460"/>
    </location>
</feature>
<feature type="compositionally biased region" description="Pro residues" evidence="2">
    <location>
        <begin position="611"/>
        <end position="624"/>
    </location>
</feature>
<feature type="domain" description="Vps72/YL1 C-terminal" evidence="3">
    <location>
        <begin position="667"/>
        <end position="696"/>
    </location>
</feature>
<dbReference type="OrthoDB" id="3942062at2759"/>
<feature type="compositionally biased region" description="Acidic residues" evidence="2">
    <location>
        <begin position="109"/>
        <end position="124"/>
    </location>
</feature>
<dbReference type="InterPro" id="IPR046757">
    <property type="entry name" value="YL1_N"/>
</dbReference>
<dbReference type="SMART" id="SM00993">
    <property type="entry name" value="YL1_C"/>
    <property type="match status" value="1"/>
</dbReference>